<gene>
    <name evidence="1" type="ORF">AKAME5_002460600</name>
</gene>
<sequence length="245" mass="28164">MARPGADTTGLGVLSSSKDWVRKVQENQSGADEILPQTTLTIFAPDVIWCPWYLRQAAEVTKHRADPPDVAVLKQLRVESAPIVNRFDYAHQPPNIRNKVFAFRLDDTIANISQELIKYEFFPEATRTEEDVKKYPRYPWGRDIYMLEGVVDGAPYSMITDFPWLRTLRAADPNSYARYDFEDDESTTIYAPRRKGQLSADICMETIGEEISERRQSKRGVFQRVVVLFLHHCDTPGEPVDDDYI</sequence>
<proteinExistence type="predicted"/>
<organism evidence="1 2">
    <name type="scientific">Lates japonicus</name>
    <name type="common">Japanese lates</name>
    <dbReference type="NCBI Taxonomy" id="270547"/>
    <lineage>
        <taxon>Eukaryota</taxon>
        <taxon>Metazoa</taxon>
        <taxon>Chordata</taxon>
        <taxon>Craniata</taxon>
        <taxon>Vertebrata</taxon>
        <taxon>Euteleostomi</taxon>
        <taxon>Actinopterygii</taxon>
        <taxon>Neopterygii</taxon>
        <taxon>Teleostei</taxon>
        <taxon>Neoteleostei</taxon>
        <taxon>Acanthomorphata</taxon>
        <taxon>Carangaria</taxon>
        <taxon>Carangaria incertae sedis</taxon>
        <taxon>Centropomidae</taxon>
        <taxon>Lates</taxon>
    </lineage>
</organism>
<dbReference type="GO" id="GO:0005737">
    <property type="term" value="C:cytoplasm"/>
    <property type="evidence" value="ECO:0007669"/>
    <property type="project" value="TreeGrafter"/>
</dbReference>
<dbReference type="PANTHER" id="PTHR14753">
    <property type="entry name" value="F-BOX ONLY PROTEIN 38"/>
    <property type="match status" value="1"/>
</dbReference>
<dbReference type="PANTHER" id="PTHR14753:SF3">
    <property type="entry name" value="F-BOX ONLY PROTEIN 38"/>
    <property type="match status" value="1"/>
</dbReference>
<protein>
    <submittedName>
        <fullName evidence="1">F-box only protein 38</fullName>
    </submittedName>
</protein>
<dbReference type="GO" id="GO:0005634">
    <property type="term" value="C:nucleus"/>
    <property type="evidence" value="ECO:0007669"/>
    <property type="project" value="TreeGrafter"/>
</dbReference>
<keyword evidence="2" id="KW-1185">Reference proteome</keyword>
<comment type="caution">
    <text evidence="1">The sequence shown here is derived from an EMBL/GenBank/DDBJ whole genome shotgun (WGS) entry which is preliminary data.</text>
</comment>
<dbReference type="GO" id="GO:0070936">
    <property type="term" value="P:protein K48-linked ubiquitination"/>
    <property type="evidence" value="ECO:0007669"/>
    <property type="project" value="TreeGrafter"/>
</dbReference>
<dbReference type="Proteomes" id="UP001279410">
    <property type="component" value="Unassembled WGS sequence"/>
</dbReference>
<dbReference type="GO" id="GO:0031146">
    <property type="term" value="P:SCF-dependent proteasomal ubiquitin-dependent protein catabolic process"/>
    <property type="evidence" value="ECO:0007669"/>
    <property type="project" value="InterPro"/>
</dbReference>
<dbReference type="InterPro" id="IPR042354">
    <property type="entry name" value="FBX38"/>
</dbReference>
<dbReference type="AlphaFoldDB" id="A0AAD3NLL7"/>
<reference evidence="1" key="1">
    <citation type="submission" date="2022-08" db="EMBL/GenBank/DDBJ databases">
        <title>Genome sequencing of akame (Lates japonicus).</title>
        <authorList>
            <person name="Hashiguchi Y."/>
            <person name="Takahashi H."/>
        </authorList>
    </citation>
    <scope>NUCLEOTIDE SEQUENCE</scope>
    <source>
        <strain evidence="1">Kochi</strain>
    </source>
</reference>
<evidence type="ECO:0000313" key="1">
    <source>
        <dbReference type="EMBL" id="GLD73281.1"/>
    </source>
</evidence>
<accession>A0AAD3NLL7</accession>
<name>A0AAD3NLL7_LATJO</name>
<dbReference type="EMBL" id="BRZM01001492">
    <property type="protein sequence ID" value="GLD73281.1"/>
    <property type="molecule type" value="Genomic_DNA"/>
</dbReference>
<evidence type="ECO:0000313" key="2">
    <source>
        <dbReference type="Proteomes" id="UP001279410"/>
    </source>
</evidence>